<dbReference type="AlphaFoldDB" id="A0AAN7VVV0"/>
<dbReference type="EMBL" id="JAVRQU010000003">
    <property type="protein sequence ID" value="KAK5704926.1"/>
    <property type="molecule type" value="Genomic_DNA"/>
</dbReference>
<gene>
    <name evidence="2" type="ORF">LTR97_002037</name>
</gene>
<accession>A0AAN7VVV0</accession>
<evidence type="ECO:0000256" key="1">
    <source>
        <dbReference type="SAM" id="SignalP"/>
    </source>
</evidence>
<dbReference type="Proteomes" id="UP001310594">
    <property type="component" value="Unassembled WGS sequence"/>
</dbReference>
<evidence type="ECO:0000313" key="3">
    <source>
        <dbReference type="Proteomes" id="UP001310594"/>
    </source>
</evidence>
<name>A0AAN7VVV0_9PEZI</name>
<protein>
    <submittedName>
        <fullName evidence="2">Uncharacterized protein</fullName>
    </submittedName>
</protein>
<proteinExistence type="predicted"/>
<sequence length="209" mass="21432">MQATLIASLLVSTAFGAVIEDRSFLPQCIQYDDNYDDLTASLVPLTSPVGTYHGLNYGGFVVAAPAPLTGGVEAHSAPNVAAATLQTDEIQLGSLSLQPFGTISAAPGTKAFDLSSFYFGCFLNDHTAAAVVSQGCTVAMTGFYLNGAQAPEVTFAFAPTSPTAANQVLATLPITYSGLKNVTFGVAGASVLAAGAGINVDNLRHCNYV</sequence>
<reference evidence="2" key="1">
    <citation type="submission" date="2023-08" db="EMBL/GenBank/DDBJ databases">
        <title>Black Yeasts Isolated from many extreme environments.</title>
        <authorList>
            <person name="Coleine C."/>
            <person name="Stajich J.E."/>
            <person name="Selbmann L."/>
        </authorList>
    </citation>
    <scope>NUCLEOTIDE SEQUENCE</scope>
    <source>
        <strain evidence="2">CCFEE 5810</strain>
    </source>
</reference>
<feature type="signal peptide" evidence="1">
    <location>
        <begin position="1"/>
        <end position="16"/>
    </location>
</feature>
<organism evidence="2 3">
    <name type="scientific">Elasticomyces elasticus</name>
    <dbReference type="NCBI Taxonomy" id="574655"/>
    <lineage>
        <taxon>Eukaryota</taxon>
        <taxon>Fungi</taxon>
        <taxon>Dikarya</taxon>
        <taxon>Ascomycota</taxon>
        <taxon>Pezizomycotina</taxon>
        <taxon>Dothideomycetes</taxon>
        <taxon>Dothideomycetidae</taxon>
        <taxon>Mycosphaerellales</taxon>
        <taxon>Teratosphaeriaceae</taxon>
        <taxon>Elasticomyces</taxon>
    </lineage>
</organism>
<evidence type="ECO:0000313" key="2">
    <source>
        <dbReference type="EMBL" id="KAK5704926.1"/>
    </source>
</evidence>
<keyword evidence="1" id="KW-0732">Signal</keyword>
<feature type="chain" id="PRO_5042988828" evidence="1">
    <location>
        <begin position="17"/>
        <end position="209"/>
    </location>
</feature>
<comment type="caution">
    <text evidence="2">The sequence shown here is derived from an EMBL/GenBank/DDBJ whole genome shotgun (WGS) entry which is preliminary data.</text>
</comment>